<evidence type="ECO:0008006" key="4">
    <source>
        <dbReference type="Google" id="ProtNLM"/>
    </source>
</evidence>
<evidence type="ECO:0000256" key="1">
    <source>
        <dbReference type="SAM" id="Phobius"/>
    </source>
</evidence>
<accession>A6DLF9</accession>
<dbReference type="OrthoDB" id="255848at2"/>
<protein>
    <recommendedName>
        <fullName evidence="4">Prepilin-type N-terminal cleavage/methylation domain-containing protein</fullName>
    </recommendedName>
</protein>
<dbReference type="Proteomes" id="UP000004947">
    <property type="component" value="Unassembled WGS sequence"/>
</dbReference>
<dbReference type="EMBL" id="ABCK01000009">
    <property type="protein sequence ID" value="EDM27414.1"/>
    <property type="molecule type" value="Genomic_DNA"/>
</dbReference>
<organism evidence="2 3">
    <name type="scientific">Lentisphaera araneosa HTCC2155</name>
    <dbReference type="NCBI Taxonomy" id="313628"/>
    <lineage>
        <taxon>Bacteria</taxon>
        <taxon>Pseudomonadati</taxon>
        <taxon>Lentisphaerota</taxon>
        <taxon>Lentisphaeria</taxon>
        <taxon>Lentisphaerales</taxon>
        <taxon>Lentisphaeraceae</taxon>
        <taxon>Lentisphaera</taxon>
    </lineage>
</organism>
<dbReference type="SUPFAM" id="SSF54523">
    <property type="entry name" value="Pili subunits"/>
    <property type="match status" value="1"/>
</dbReference>
<gene>
    <name evidence="2" type="ORF">LNTAR_04861</name>
</gene>
<proteinExistence type="predicted"/>
<name>A6DLF9_9BACT</name>
<dbReference type="NCBIfam" id="TIGR02532">
    <property type="entry name" value="IV_pilin_GFxxxE"/>
    <property type="match status" value="1"/>
</dbReference>
<sequence>MKVRQFSLIELLVVIAIIGILASMILPALGKARKTSQQAVCNSQQKQIGTSIYLYVDDNEYMPSTSHPNQSSRLGWKMHVASYLNTEGNGSGGGSAPFRCPNSELGTGYTNQEAGTAYNINFGDDRFANKPAVKLTEIESAVETGVIADSVDGSDWLIASKLLPSENAVGYRHKNGLNILWADGHVAWSSTVSIQAGKNGVADWYYEIEKP</sequence>
<dbReference type="Gene3D" id="3.30.700.10">
    <property type="entry name" value="Glycoprotein, Type 4 Pilin"/>
    <property type="match status" value="1"/>
</dbReference>
<dbReference type="AlphaFoldDB" id="A6DLF9"/>
<dbReference type="InterPro" id="IPR012902">
    <property type="entry name" value="N_methyl_site"/>
</dbReference>
<dbReference type="PANTHER" id="PTHR30093">
    <property type="entry name" value="GENERAL SECRETION PATHWAY PROTEIN G"/>
    <property type="match status" value="1"/>
</dbReference>
<dbReference type="eggNOG" id="COG2165">
    <property type="taxonomic scope" value="Bacteria"/>
</dbReference>
<keyword evidence="1" id="KW-1133">Transmembrane helix</keyword>
<dbReference type="InterPro" id="IPR045584">
    <property type="entry name" value="Pilin-like"/>
</dbReference>
<evidence type="ECO:0000313" key="3">
    <source>
        <dbReference type="Proteomes" id="UP000004947"/>
    </source>
</evidence>
<comment type="caution">
    <text evidence="2">The sequence shown here is derived from an EMBL/GenBank/DDBJ whole genome shotgun (WGS) entry which is preliminary data.</text>
</comment>
<evidence type="ECO:0000313" key="2">
    <source>
        <dbReference type="EMBL" id="EDM27414.1"/>
    </source>
</evidence>
<keyword evidence="1" id="KW-0472">Membrane</keyword>
<keyword evidence="3" id="KW-1185">Reference proteome</keyword>
<dbReference type="InterPro" id="IPR027558">
    <property type="entry name" value="Pre_pil_HX9DG_C"/>
</dbReference>
<dbReference type="RefSeq" id="WP_007278719.1">
    <property type="nucleotide sequence ID" value="NZ_ABCK01000009.1"/>
</dbReference>
<dbReference type="STRING" id="313628.LNTAR_04861"/>
<feature type="transmembrane region" description="Helical" evidence="1">
    <location>
        <begin position="6"/>
        <end position="29"/>
    </location>
</feature>
<reference evidence="2 3" key="1">
    <citation type="journal article" date="2010" name="J. Bacteriol.">
        <title>Genome sequence of Lentisphaera araneosa HTCC2155T, the type species of the order Lentisphaerales in the phylum Lentisphaerae.</title>
        <authorList>
            <person name="Thrash J.C."/>
            <person name="Cho J.C."/>
            <person name="Vergin K.L."/>
            <person name="Morris R.M."/>
            <person name="Giovannoni S.J."/>
        </authorList>
    </citation>
    <scope>NUCLEOTIDE SEQUENCE [LARGE SCALE GENOMIC DNA]</scope>
    <source>
        <strain evidence="2 3">HTCC2155</strain>
    </source>
</reference>
<dbReference type="NCBIfam" id="TIGR04294">
    <property type="entry name" value="pre_pil_HX9DG"/>
    <property type="match status" value="1"/>
</dbReference>
<keyword evidence="1" id="KW-0812">Transmembrane</keyword>